<reference evidence="1" key="1">
    <citation type="submission" date="2023-03" db="EMBL/GenBank/DDBJ databases">
        <title>Massive genome expansion in bonnet fungi (Mycena s.s.) driven by repeated elements and novel gene families across ecological guilds.</title>
        <authorList>
            <consortium name="Lawrence Berkeley National Laboratory"/>
            <person name="Harder C.B."/>
            <person name="Miyauchi S."/>
            <person name="Viragh M."/>
            <person name="Kuo A."/>
            <person name="Thoen E."/>
            <person name="Andreopoulos B."/>
            <person name="Lu D."/>
            <person name="Skrede I."/>
            <person name="Drula E."/>
            <person name="Henrissat B."/>
            <person name="Morin E."/>
            <person name="Kohler A."/>
            <person name="Barry K."/>
            <person name="LaButti K."/>
            <person name="Morin E."/>
            <person name="Salamov A."/>
            <person name="Lipzen A."/>
            <person name="Mereny Z."/>
            <person name="Hegedus B."/>
            <person name="Baldrian P."/>
            <person name="Stursova M."/>
            <person name="Weitz H."/>
            <person name="Taylor A."/>
            <person name="Grigoriev I.V."/>
            <person name="Nagy L.G."/>
            <person name="Martin F."/>
            <person name="Kauserud H."/>
        </authorList>
    </citation>
    <scope>NUCLEOTIDE SEQUENCE</scope>
    <source>
        <strain evidence="1">CBHHK002</strain>
    </source>
</reference>
<dbReference type="AlphaFoldDB" id="A0AAD7A4P5"/>
<dbReference type="EMBL" id="JARIHO010000016">
    <property type="protein sequence ID" value="KAJ7348965.1"/>
    <property type="molecule type" value="Genomic_DNA"/>
</dbReference>
<accession>A0AAD7A4P5</accession>
<dbReference type="Proteomes" id="UP001218218">
    <property type="component" value="Unassembled WGS sequence"/>
</dbReference>
<organism evidence="1 2">
    <name type="scientific">Mycena albidolilacea</name>
    <dbReference type="NCBI Taxonomy" id="1033008"/>
    <lineage>
        <taxon>Eukaryota</taxon>
        <taxon>Fungi</taxon>
        <taxon>Dikarya</taxon>
        <taxon>Basidiomycota</taxon>
        <taxon>Agaricomycotina</taxon>
        <taxon>Agaricomycetes</taxon>
        <taxon>Agaricomycetidae</taxon>
        <taxon>Agaricales</taxon>
        <taxon>Marasmiineae</taxon>
        <taxon>Mycenaceae</taxon>
        <taxon>Mycena</taxon>
    </lineage>
</organism>
<comment type="caution">
    <text evidence="1">The sequence shown here is derived from an EMBL/GenBank/DDBJ whole genome shotgun (WGS) entry which is preliminary data.</text>
</comment>
<protein>
    <recommendedName>
        <fullName evidence="3">F-box domain-containing protein</fullName>
    </recommendedName>
</protein>
<evidence type="ECO:0008006" key="3">
    <source>
        <dbReference type="Google" id="ProtNLM"/>
    </source>
</evidence>
<proteinExistence type="predicted"/>
<name>A0AAD7A4P5_9AGAR</name>
<gene>
    <name evidence="1" type="ORF">DFH08DRAFT_935975</name>
</gene>
<evidence type="ECO:0000313" key="2">
    <source>
        <dbReference type="Proteomes" id="UP001218218"/>
    </source>
</evidence>
<evidence type="ECO:0000313" key="1">
    <source>
        <dbReference type="EMBL" id="KAJ7348965.1"/>
    </source>
</evidence>
<sequence length="156" mass="17263">MAEIRSHGLLEEAGYGLRTVSYSMDGTEDFARLEDEICSLQSTKSTLLLQLESIDWSLSHLKAKYATAKNRMAHIGSLPNEILARIFESGRDLNIPGGETFEVLASHITTVWREVAINTPSLWNMLEIAPSTSAQMLAIYLARAKASEMLEDFANG</sequence>
<keyword evidence="2" id="KW-1185">Reference proteome</keyword>